<accession>A0A1M6CSW5</accession>
<dbReference type="EMBL" id="FQZV01000004">
    <property type="protein sequence ID" value="SHI63951.1"/>
    <property type="molecule type" value="Genomic_DNA"/>
</dbReference>
<proteinExistence type="predicted"/>
<protein>
    <submittedName>
        <fullName evidence="1">Uncharacterized protein</fullName>
    </submittedName>
</protein>
<dbReference type="RefSeq" id="WP_110939614.1">
    <property type="nucleotide sequence ID" value="NZ_FQZV01000004.1"/>
</dbReference>
<sequence>MLHWLKEVDENISREELEARVKDLYELVELLLKKNKQNDEIICKMYSELEGLKNRMNIA</sequence>
<evidence type="ECO:0000313" key="2">
    <source>
        <dbReference type="Proteomes" id="UP000184536"/>
    </source>
</evidence>
<dbReference type="Proteomes" id="UP000184536">
    <property type="component" value="Unassembled WGS sequence"/>
</dbReference>
<dbReference type="AlphaFoldDB" id="A0A1M6CSW5"/>
<organism evidence="1 2">
    <name type="scientific">Geosporobacter subterraneus DSM 17957</name>
    <dbReference type="NCBI Taxonomy" id="1121919"/>
    <lineage>
        <taxon>Bacteria</taxon>
        <taxon>Bacillati</taxon>
        <taxon>Bacillota</taxon>
        <taxon>Clostridia</taxon>
        <taxon>Peptostreptococcales</taxon>
        <taxon>Thermotaleaceae</taxon>
        <taxon>Geosporobacter</taxon>
    </lineage>
</organism>
<evidence type="ECO:0000313" key="1">
    <source>
        <dbReference type="EMBL" id="SHI63951.1"/>
    </source>
</evidence>
<name>A0A1M6CSW5_9FIRM</name>
<reference evidence="2" key="1">
    <citation type="submission" date="2016-11" db="EMBL/GenBank/DDBJ databases">
        <authorList>
            <person name="Varghese N."/>
            <person name="Submissions S."/>
        </authorList>
    </citation>
    <scope>NUCLEOTIDE SEQUENCE [LARGE SCALE GENOMIC DNA]</scope>
    <source>
        <strain evidence="2">DSM 17957</strain>
    </source>
</reference>
<dbReference type="OrthoDB" id="9864024at2"/>
<keyword evidence="2" id="KW-1185">Reference proteome</keyword>
<gene>
    <name evidence="1" type="ORF">SAMN02745975_00314</name>
</gene>